<keyword evidence="2" id="KW-1185">Reference proteome</keyword>
<evidence type="ECO:0008006" key="3">
    <source>
        <dbReference type="Google" id="ProtNLM"/>
    </source>
</evidence>
<proteinExistence type="predicted"/>
<accession>A0ABQ2F7K6</accession>
<sequence length="83" mass="8737">MSTVTRMKTTIDIPDALAEEAKAVARRSGATLRELVVAGLRAEVSRRETAAPVDFHFPTAGGDGLAAELVPEDVVARSYGLPS</sequence>
<dbReference type="EMBL" id="BMLB01000001">
    <property type="protein sequence ID" value="GGK60910.1"/>
    <property type="molecule type" value="Genomic_DNA"/>
</dbReference>
<protein>
    <recommendedName>
        <fullName evidence="3">DUF2191 domain-containing protein</fullName>
    </recommendedName>
</protein>
<evidence type="ECO:0000313" key="2">
    <source>
        <dbReference type="Proteomes" id="UP000662111"/>
    </source>
</evidence>
<gene>
    <name evidence="1" type="ORF">GCM10011509_06480</name>
</gene>
<reference evidence="2" key="1">
    <citation type="journal article" date="2019" name="Int. J. Syst. Evol. Microbiol.">
        <title>The Global Catalogue of Microorganisms (GCM) 10K type strain sequencing project: providing services to taxonomists for standard genome sequencing and annotation.</title>
        <authorList>
            <consortium name="The Broad Institute Genomics Platform"/>
            <consortium name="The Broad Institute Genome Sequencing Center for Infectious Disease"/>
            <person name="Wu L."/>
            <person name="Ma J."/>
        </authorList>
    </citation>
    <scope>NUCLEOTIDE SEQUENCE [LARGE SCALE GENOMIC DNA]</scope>
    <source>
        <strain evidence="2">CGMCC 1.5362</strain>
    </source>
</reference>
<comment type="caution">
    <text evidence="1">The sequence shown here is derived from an EMBL/GenBank/DDBJ whole genome shotgun (WGS) entry which is preliminary data.</text>
</comment>
<evidence type="ECO:0000313" key="1">
    <source>
        <dbReference type="EMBL" id="GGK60910.1"/>
    </source>
</evidence>
<name>A0ABQ2F7K6_9MICO</name>
<dbReference type="Proteomes" id="UP000662111">
    <property type="component" value="Unassembled WGS sequence"/>
</dbReference>
<organism evidence="1 2">
    <name type="scientific">Ornithinimicrobium pekingense</name>
    <dbReference type="NCBI Taxonomy" id="384677"/>
    <lineage>
        <taxon>Bacteria</taxon>
        <taxon>Bacillati</taxon>
        <taxon>Actinomycetota</taxon>
        <taxon>Actinomycetes</taxon>
        <taxon>Micrococcales</taxon>
        <taxon>Ornithinimicrobiaceae</taxon>
        <taxon>Ornithinimicrobium</taxon>
    </lineage>
</organism>